<keyword evidence="6 12" id="KW-0238">DNA-binding</keyword>
<dbReference type="EMBL" id="LESJ01000004">
    <property type="protein sequence ID" value="RBT69350.1"/>
    <property type="molecule type" value="Genomic_DNA"/>
</dbReference>
<evidence type="ECO:0000256" key="4">
    <source>
        <dbReference type="ARBA" id="ARBA00023012"/>
    </source>
</evidence>
<evidence type="ECO:0000256" key="7">
    <source>
        <dbReference type="ARBA" id="ARBA00023163"/>
    </source>
</evidence>
<dbReference type="InterPro" id="IPR011006">
    <property type="entry name" value="CheY-like_superfamily"/>
</dbReference>
<comment type="subcellular location">
    <subcellularLocation>
        <location evidence="1">Cytoplasm</location>
    </subcellularLocation>
</comment>
<dbReference type="Gene3D" id="1.10.10.60">
    <property type="entry name" value="Homeodomain-like"/>
    <property type="match status" value="2"/>
</dbReference>
<dbReference type="InterPro" id="IPR051552">
    <property type="entry name" value="HptR"/>
</dbReference>
<evidence type="ECO:0000256" key="3">
    <source>
        <dbReference type="ARBA" id="ARBA00022553"/>
    </source>
</evidence>
<accession>A0A2U2P8P6</accession>
<dbReference type="SUPFAM" id="SSF52172">
    <property type="entry name" value="CheY-like"/>
    <property type="match status" value="1"/>
</dbReference>
<dbReference type="SUPFAM" id="SSF46689">
    <property type="entry name" value="Homeodomain-like"/>
    <property type="match status" value="2"/>
</dbReference>
<dbReference type="GeneID" id="56787301"/>
<evidence type="ECO:0000259" key="9">
    <source>
        <dbReference type="PROSITE" id="PS01124"/>
    </source>
</evidence>
<evidence type="ECO:0000256" key="2">
    <source>
        <dbReference type="ARBA" id="ARBA00022490"/>
    </source>
</evidence>
<dbReference type="GO" id="GO:0000160">
    <property type="term" value="P:phosphorelay signal transduction system"/>
    <property type="evidence" value="ECO:0007669"/>
    <property type="project" value="UniProtKB-KW"/>
</dbReference>
<evidence type="ECO:0000313" key="11">
    <source>
        <dbReference type="EMBL" id="RBT69350.1"/>
    </source>
</evidence>
<reference evidence="12 14" key="2">
    <citation type="submission" date="2019-05" db="EMBL/GenBank/DDBJ databases">
        <authorList>
            <consortium name="Pathogen Informatics"/>
        </authorList>
    </citation>
    <scope>NUCLEOTIDE SEQUENCE [LARGE SCALE GENOMIC DNA]</scope>
    <source>
        <strain evidence="12 14">NCTC12204</strain>
    </source>
</reference>
<keyword evidence="2" id="KW-0963">Cytoplasm</keyword>
<feature type="domain" description="Response regulatory" evidence="10">
    <location>
        <begin position="2"/>
        <end position="121"/>
    </location>
</feature>
<organism evidence="11 13">
    <name type="scientific">Enterococcus hirae</name>
    <dbReference type="NCBI Taxonomy" id="1354"/>
    <lineage>
        <taxon>Bacteria</taxon>
        <taxon>Bacillati</taxon>
        <taxon>Bacillota</taxon>
        <taxon>Bacilli</taxon>
        <taxon>Lactobacillales</taxon>
        <taxon>Enterococcaceae</taxon>
        <taxon>Enterococcus</taxon>
    </lineage>
</organism>
<dbReference type="InterPro" id="IPR001789">
    <property type="entry name" value="Sig_transdc_resp-reg_receiver"/>
</dbReference>
<keyword evidence="5" id="KW-0805">Transcription regulation</keyword>
<evidence type="ECO:0000256" key="6">
    <source>
        <dbReference type="ARBA" id="ARBA00023125"/>
    </source>
</evidence>
<dbReference type="GO" id="GO:0005737">
    <property type="term" value="C:cytoplasm"/>
    <property type="evidence" value="ECO:0007669"/>
    <property type="project" value="UniProtKB-SubCell"/>
</dbReference>
<dbReference type="RefSeq" id="WP_010737757.1">
    <property type="nucleotide sequence ID" value="NZ_AP027299.1"/>
</dbReference>
<evidence type="ECO:0000256" key="5">
    <source>
        <dbReference type="ARBA" id="ARBA00023015"/>
    </source>
</evidence>
<keyword evidence="3 8" id="KW-0597">Phosphoprotein</keyword>
<dbReference type="InterPro" id="IPR009057">
    <property type="entry name" value="Homeodomain-like_sf"/>
</dbReference>
<dbReference type="PROSITE" id="PS01124">
    <property type="entry name" value="HTH_ARAC_FAMILY_2"/>
    <property type="match status" value="1"/>
</dbReference>
<dbReference type="CDD" id="cd17536">
    <property type="entry name" value="REC_YesN-like"/>
    <property type="match status" value="1"/>
</dbReference>
<evidence type="ECO:0000259" key="10">
    <source>
        <dbReference type="PROSITE" id="PS50110"/>
    </source>
</evidence>
<keyword evidence="7" id="KW-0804">Transcription</keyword>
<dbReference type="Pfam" id="PF12833">
    <property type="entry name" value="HTH_18"/>
    <property type="match status" value="1"/>
</dbReference>
<dbReference type="Proteomes" id="UP000352698">
    <property type="component" value="Unassembled WGS sequence"/>
</dbReference>
<dbReference type="PANTHER" id="PTHR42713:SF3">
    <property type="entry name" value="TRANSCRIPTIONAL REGULATORY PROTEIN HPTR"/>
    <property type="match status" value="1"/>
</dbReference>
<evidence type="ECO:0000313" key="14">
    <source>
        <dbReference type="Proteomes" id="UP000352698"/>
    </source>
</evidence>
<dbReference type="Gene3D" id="3.40.50.2300">
    <property type="match status" value="1"/>
</dbReference>
<dbReference type="InterPro" id="IPR018060">
    <property type="entry name" value="HTH_AraC"/>
</dbReference>
<protein>
    <submittedName>
        <fullName evidence="12">AraC family DNA-binding response regulator</fullName>
    </submittedName>
</protein>
<feature type="domain" description="HTH araC/xylS-type" evidence="9">
    <location>
        <begin position="397"/>
        <end position="495"/>
    </location>
</feature>
<proteinExistence type="predicted"/>
<sequence length="505" mass="58750">MNVLLVDDEPLITEGIEKLLKKTTGNTKNFTTFKTTSGIEALKILNEVAIDILLTDIRMPDIDGLALAKKARCVQKQIKIIFISSYDDFSYLKQAILIGSSDYLLKPVDPIELATTFGKLTREIKEEKLFQHLKNNQQIDVFRVNLLRKLLHQEISSTELAKWQDILEPITDWQNYTITYLEGAFYNDKLFERVSEQLSVLFVQPYSLLLEPNKLLLFFSPKEEQHYRLSIQYLCETFDLFAVIGSGCHSLIEITHSYRSIEPFMESKNILENPLVIDLFPKTTLINEYQLTQKIYFKSLAYLENQSIEAFQQLAIANIDQWKDHPIQSLVCHYLLIALHKGIATLEKQEQAYQELQPLIYALKTADKSVFKKKIGTICSKLTEISCTTKSHSPVIDQILYLVNQDFTKRYSLKSLAERFHMNPAYLGQLFLKELNMSFSEYDKKIRMREANQRIKESTERITVIAKALGYDDISLFYRHYKKEYGITPNKARKFENEREPLNLK</sequence>
<gene>
    <name evidence="11" type="ORF">EB03_01020</name>
    <name evidence="12" type="ORF">NCTC12204_01663</name>
</gene>
<dbReference type="Pfam" id="PF00072">
    <property type="entry name" value="Response_reg"/>
    <property type="match status" value="1"/>
</dbReference>
<evidence type="ECO:0000313" key="12">
    <source>
        <dbReference type="EMBL" id="VTQ65158.1"/>
    </source>
</evidence>
<reference evidence="11 13" key="1">
    <citation type="submission" date="2015-06" db="EMBL/GenBank/DDBJ databases">
        <title>The Genome Sequence of Enterococcus hirae 88EA1.</title>
        <authorList>
            <consortium name="The Broad Institute Genomics Platform"/>
            <consortium name="The Broad Institute Genome Sequencing Center for Infectious Disease"/>
            <person name="Earl A.M."/>
            <person name="Van Tyne D."/>
            <person name="Lebreton F."/>
            <person name="Saavedra J.T."/>
            <person name="Gilmore M.S."/>
            <person name="Manson McGuire A."/>
            <person name="Clock S."/>
            <person name="Crupain M."/>
            <person name="Rangan U."/>
            <person name="Young S."/>
            <person name="Abouelleil A."/>
            <person name="Cao P."/>
            <person name="Chapman S.B."/>
            <person name="Griggs A."/>
            <person name="Priest M."/>
            <person name="Shea T."/>
            <person name="Wortman J."/>
            <person name="Nusbaum C."/>
            <person name="Birren B."/>
        </authorList>
    </citation>
    <scope>NUCLEOTIDE SEQUENCE [LARGE SCALE GENOMIC DNA]</scope>
    <source>
        <strain evidence="11 13">88EA1</strain>
    </source>
</reference>
<evidence type="ECO:0000256" key="8">
    <source>
        <dbReference type="PROSITE-ProRule" id="PRU00169"/>
    </source>
</evidence>
<comment type="caution">
    <text evidence="11">The sequence shown here is derived from an EMBL/GenBank/DDBJ whole genome shotgun (WGS) entry which is preliminary data.</text>
</comment>
<dbReference type="GO" id="GO:0003700">
    <property type="term" value="F:DNA-binding transcription factor activity"/>
    <property type="evidence" value="ECO:0007669"/>
    <property type="project" value="InterPro"/>
</dbReference>
<evidence type="ECO:0000256" key="1">
    <source>
        <dbReference type="ARBA" id="ARBA00004496"/>
    </source>
</evidence>
<evidence type="ECO:0000313" key="13">
    <source>
        <dbReference type="Proteomes" id="UP000253498"/>
    </source>
</evidence>
<dbReference type="PANTHER" id="PTHR42713">
    <property type="entry name" value="HISTIDINE KINASE-RELATED"/>
    <property type="match status" value="1"/>
</dbReference>
<feature type="modified residue" description="4-aspartylphosphate" evidence="8">
    <location>
        <position position="56"/>
    </location>
</feature>
<name>A0A2U2P8P6_ENTHR</name>
<dbReference type="SMART" id="SM00342">
    <property type="entry name" value="HTH_ARAC"/>
    <property type="match status" value="1"/>
</dbReference>
<dbReference type="Proteomes" id="UP000253498">
    <property type="component" value="Unassembled WGS sequence"/>
</dbReference>
<keyword evidence="4" id="KW-0902">Two-component regulatory system</keyword>
<dbReference type="PROSITE" id="PS50110">
    <property type="entry name" value="RESPONSE_REGULATORY"/>
    <property type="match status" value="1"/>
</dbReference>
<dbReference type="SMART" id="SM00448">
    <property type="entry name" value="REC"/>
    <property type="match status" value="1"/>
</dbReference>
<dbReference type="GO" id="GO:0043565">
    <property type="term" value="F:sequence-specific DNA binding"/>
    <property type="evidence" value="ECO:0007669"/>
    <property type="project" value="InterPro"/>
</dbReference>
<dbReference type="EMBL" id="CABEEP010000001">
    <property type="protein sequence ID" value="VTQ65158.1"/>
    <property type="molecule type" value="Genomic_DNA"/>
</dbReference>
<dbReference type="AlphaFoldDB" id="A0A2U2P8P6"/>